<dbReference type="RefSeq" id="WP_142444116.1">
    <property type="nucleotide sequence ID" value="NZ_SESI01000003.1"/>
</dbReference>
<name>A0A544QLP7_9EURY</name>
<gene>
    <name evidence="1" type="ORF">EWF95_10970</name>
</gene>
<comment type="caution">
    <text evidence="1">The sequence shown here is derived from an EMBL/GenBank/DDBJ whole genome shotgun (WGS) entry which is preliminary data.</text>
</comment>
<proteinExistence type="predicted"/>
<organism evidence="1 2">
    <name type="scientific">Halonotius roseus</name>
    <dbReference type="NCBI Taxonomy" id="2511997"/>
    <lineage>
        <taxon>Archaea</taxon>
        <taxon>Methanobacteriati</taxon>
        <taxon>Methanobacteriota</taxon>
        <taxon>Stenosarchaea group</taxon>
        <taxon>Halobacteria</taxon>
        <taxon>Halobacteriales</taxon>
        <taxon>Haloferacaceae</taxon>
        <taxon>Halonotius</taxon>
    </lineage>
</organism>
<protein>
    <submittedName>
        <fullName evidence="1">Uncharacterized protein</fullName>
    </submittedName>
</protein>
<reference evidence="1 2" key="1">
    <citation type="submission" date="2019-02" db="EMBL/GenBank/DDBJ databases">
        <title>Halonotius sp. a new haloqrchaeon isolated from saline water.</title>
        <authorList>
            <person name="Duran-Viseras A."/>
            <person name="Sanchez-Porro C."/>
            <person name="Ventosa A."/>
        </authorList>
    </citation>
    <scope>NUCLEOTIDE SEQUENCE [LARGE SCALE GENOMIC DNA]</scope>
    <source>
        <strain evidence="1 2">F9-27</strain>
    </source>
</reference>
<dbReference type="AlphaFoldDB" id="A0A544QLP7"/>
<dbReference type="Proteomes" id="UP000315385">
    <property type="component" value="Unassembled WGS sequence"/>
</dbReference>
<accession>A0A544QLP7</accession>
<sequence>MRRRQALATGAAFLSLPLAGCAHPEVILTMDAATADDIADRVSLHPDSSAEEYTVTAAAVDNGSTTRRGRYELFDRTSTVRLNNSFYELNETRLSSSEVTVYEVLLDLNPEDTTAELGTIAYEELPETDRRRLDRILSEDPPTSDGYDVGVSYGSAAEVGDDSVFVPERQYDILVYEGDRYRVAVDSRTAPEAEYRYTATEVAPTVEAFADQVREQYLFTLSGLSNPEREVVEEAIEGGYYEDSDAFQSILDRIRSHEGIDVDDFYGMWLLVYEGEEYITYVEW</sequence>
<dbReference type="EMBL" id="SESI01000003">
    <property type="protein sequence ID" value="TQQ79527.1"/>
    <property type="molecule type" value="Genomic_DNA"/>
</dbReference>
<evidence type="ECO:0000313" key="1">
    <source>
        <dbReference type="EMBL" id="TQQ79527.1"/>
    </source>
</evidence>
<keyword evidence="2" id="KW-1185">Reference proteome</keyword>
<evidence type="ECO:0000313" key="2">
    <source>
        <dbReference type="Proteomes" id="UP000315385"/>
    </source>
</evidence>
<dbReference type="OrthoDB" id="193751at2157"/>